<reference evidence="1 2" key="1">
    <citation type="submission" date="2016-04" db="EMBL/GenBank/DDBJ databases">
        <title>Reclassification of Paraburkholderia panaciterrae (Farh et al. 2015) Dobritsa &amp; Samadpour 2016 as a later homotypic synonym of Paraburkholderia ginsengiterrae (Farh et al. 2015) Dobritsa &amp; Samadpour 2016.</title>
        <authorList>
            <person name="Dobritsa A.P."/>
            <person name="Kutumbaka K."/>
            <person name="Samadpour M."/>
        </authorList>
    </citation>
    <scope>NUCLEOTIDE SEQUENCE [LARGE SCALE GENOMIC DNA]</scope>
    <source>
        <strain evidence="1 2">DCY85-1</strain>
    </source>
</reference>
<evidence type="ECO:0000313" key="2">
    <source>
        <dbReference type="Proteomes" id="UP000077961"/>
    </source>
</evidence>
<evidence type="ECO:0000313" key="1">
    <source>
        <dbReference type="EMBL" id="OAJ51844.1"/>
    </source>
</evidence>
<dbReference type="RefSeq" id="WP_064272143.1">
    <property type="nucleotide sequence ID" value="NZ_LXJZ01000242.1"/>
</dbReference>
<dbReference type="EMBL" id="LXJZ01000242">
    <property type="protein sequence ID" value="OAJ51844.1"/>
    <property type="molecule type" value="Genomic_DNA"/>
</dbReference>
<protein>
    <submittedName>
        <fullName evidence="1">Uncharacterized protein</fullName>
    </submittedName>
</protein>
<accession>A0ABX2UJJ0</accession>
<keyword evidence="2" id="KW-1185">Reference proteome</keyword>
<proteinExistence type="predicted"/>
<dbReference type="Proteomes" id="UP000077961">
    <property type="component" value="Unassembled WGS sequence"/>
</dbReference>
<gene>
    <name evidence="1" type="ORF">A6V36_14835</name>
</gene>
<comment type="caution">
    <text evidence="1">The sequence shown here is derived from an EMBL/GenBank/DDBJ whole genome shotgun (WGS) entry which is preliminary data.</text>
</comment>
<name>A0ABX2UJJ0_9BURK</name>
<sequence>MSYNGLTVPLDYGTWCCELVPASDYEGTGGGRLPFLSAGERRQLEEDCRAFDLYFRPNYDFRRTITTDIDFDHVHNGLQPHAHNWTNGVRDGGDDVVPFSPWNP</sequence>
<organism evidence="1 2">
    <name type="scientific">Paraburkholderia ginsengiterrae</name>
    <dbReference type="NCBI Taxonomy" id="1462993"/>
    <lineage>
        <taxon>Bacteria</taxon>
        <taxon>Pseudomonadati</taxon>
        <taxon>Pseudomonadota</taxon>
        <taxon>Betaproteobacteria</taxon>
        <taxon>Burkholderiales</taxon>
        <taxon>Burkholderiaceae</taxon>
        <taxon>Paraburkholderia</taxon>
    </lineage>
</organism>